<gene>
    <name evidence="1" type="ORF">S01H1_54659</name>
</gene>
<accession>X0W6Y5</accession>
<dbReference type="SUPFAM" id="SSF55931">
    <property type="entry name" value="Glutamine synthetase/guanido kinase"/>
    <property type="match status" value="1"/>
</dbReference>
<dbReference type="Pfam" id="PF04107">
    <property type="entry name" value="GCS2"/>
    <property type="match status" value="1"/>
</dbReference>
<protein>
    <recommendedName>
        <fullName evidence="2">Glutamate--cysteine ligase</fullName>
    </recommendedName>
</protein>
<dbReference type="InterPro" id="IPR050141">
    <property type="entry name" value="GCL_type2/YbdK_subfam"/>
</dbReference>
<sequence>ILLAVSANSPFLDRRDTGLASVRTEIFTRTFPRCGIPERFGDWAEYAEFIETLKRVGSVVEATQLWWSVRPHHAFGTVEVRVCDAQASGPESTALAGLIAAVVVQAAIDLDSGANRNSEPLRDREIEENFWRAIRYGMDGKLVDFRAGREIEARRALDELLEWTGPARSELGIEIDLPAENGAQRYQRMAAEGQPIEQIYAAVAAETDRSFGGPVAADE</sequence>
<proteinExistence type="predicted"/>
<dbReference type="InterPro" id="IPR006336">
    <property type="entry name" value="GCS2"/>
</dbReference>
<feature type="non-terminal residue" evidence="1">
    <location>
        <position position="1"/>
    </location>
</feature>
<dbReference type="EMBL" id="BARS01035480">
    <property type="protein sequence ID" value="GAG19002.1"/>
    <property type="molecule type" value="Genomic_DNA"/>
</dbReference>
<dbReference type="Gene3D" id="3.30.590.20">
    <property type="match status" value="1"/>
</dbReference>
<evidence type="ECO:0008006" key="2">
    <source>
        <dbReference type="Google" id="ProtNLM"/>
    </source>
</evidence>
<dbReference type="GO" id="GO:0004357">
    <property type="term" value="F:glutamate-cysteine ligase activity"/>
    <property type="evidence" value="ECO:0007669"/>
    <property type="project" value="InterPro"/>
</dbReference>
<reference evidence="1" key="1">
    <citation type="journal article" date="2014" name="Front. Microbiol.">
        <title>High frequency of phylogenetically diverse reductive dehalogenase-homologous genes in deep subseafloor sedimentary metagenomes.</title>
        <authorList>
            <person name="Kawai M."/>
            <person name="Futagami T."/>
            <person name="Toyoda A."/>
            <person name="Takaki Y."/>
            <person name="Nishi S."/>
            <person name="Hori S."/>
            <person name="Arai W."/>
            <person name="Tsubouchi T."/>
            <person name="Morono Y."/>
            <person name="Uchiyama I."/>
            <person name="Ito T."/>
            <person name="Fujiyama A."/>
            <person name="Inagaki F."/>
            <person name="Takami H."/>
        </authorList>
    </citation>
    <scope>NUCLEOTIDE SEQUENCE</scope>
    <source>
        <strain evidence="1">Expedition CK06-06</strain>
    </source>
</reference>
<dbReference type="GO" id="GO:0042398">
    <property type="term" value="P:modified amino acid biosynthetic process"/>
    <property type="evidence" value="ECO:0007669"/>
    <property type="project" value="InterPro"/>
</dbReference>
<dbReference type="PANTHER" id="PTHR36510:SF1">
    <property type="entry name" value="GLUTAMATE--CYSTEINE LIGASE 2-RELATED"/>
    <property type="match status" value="1"/>
</dbReference>
<organism evidence="1">
    <name type="scientific">marine sediment metagenome</name>
    <dbReference type="NCBI Taxonomy" id="412755"/>
    <lineage>
        <taxon>unclassified sequences</taxon>
        <taxon>metagenomes</taxon>
        <taxon>ecological metagenomes</taxon>
    </lineage>
</organism>
<dbReference type="AlphaFoldDB" id="X0W6Y5"/>
<name>X0W6Y5_9ZZZZ</name>
<comment type="caution">
    <text evidence="1">The sequence shown here is derived from an EMBL/GenBank/DDBJ whole genome shotgun (WGS) entry which is preliminary data.</text>
</comment>
<dbReference type="InterPro" id="IPR014746">
    <property type="entry name" value="Gln_synth/guanido_kin_cat_dom"/>
</dbReference>
<dbReference type="PANTHER" id="PTHR36510">
    <property type="entry name" value="GLUTAMATE--CYSTEINE LIGASE 2-RELATED"/>
    <property type="match status" value="1"/>
</dbReference>
<evidence type="ECO:0000313" key="1">
    <source>
        <dbReference type="EMBL" id="GAG19002.1"/>
    </source>
</evidence>